<proteinExistence type="predicted"/>
<dbReference type="InterPro" id="IPR056424">
    <property type="entry name" value="Beta-prop_GEMI5_2nd"/>
</dbReference>
<comment type="caution">
    <text evidence="6">The sequence shown here is derived from an EMBL/GenBank/DDBJ whole genome shotgun (WGS) entry which is preliminary data.</text>
</comment>
<evidence type="ECO:0000256" key="2">
    <source>
        <dbReference type="ARBA" id="ARBA00022737"/>
    </source>
</evidence>
<feature type="compositionally biased region" description="Basic and acidic residues" evidence="3">
    <location>
        <begin position="350"/>
        <end position="364"/>
    </location>
</feature>
<evidence type="ECO:0000256" key="3">
    <source>
        <dbReference type="SAM" id="MobiDB-lite"/>
    </source>
</evidence>
<evidence type="ECO:0000259" key="4">
    <source>
        <dbReference type="Pfam" id="PF23774"/>
    </source>
</evidence>
<evidence type="ECO:0000256" key="1">
    <source>
        <dbReference type="ARBA" id="ARBA00022574"/>
    </source>
</evidence>
<dbReference type="PANTHER" id="PTHR46362:SF1">
    <property type="entry name" value="GEM-ASSOCIATED PROTEIN 5"/>
    <property type="match status" value="1"/>
</dbReference>
<dbReference type="PANTHER" id="PTHR46362">
    <property type="entry name" value="GEM-ASSOCIATED PROTEIN 5"/>
    <property type="match status" value="1"/>
</dbReference>
<dbReference type="Pfam" id="PF23775">
    <property type="entry name" value="Beta-prop_RIG_2nd"/>
    <property type="match status" value="1"/>
</dbReference>
<dbReference type="InterPro" id="IPR015943">
    <property type="entry name" value="WD40/YVTN_repeat-like_dom_sf"/>
</dbReference>
<dbReference type="InterPro" id="IPR036322">
    <property type="entry name" value="WD40_repeat_dom_sf"/>
</dbReference>
<evidence type="ECO:0000313" key="7">
    <source>
        <dbReference type="Proteomes" id="UP001566132"/>
    </source>
</evidence>
<sequence length="1229" mass="140096">MDKLVIPPSPNWYQTDIMACAPDNTIIYGAQQDIVIIKPTAQDLPDNVCIIPKAHFKWIHSVSVNKNWGAPNKYLASISAEDRIVKLWDVESLKKKASHNKHVTLSDESRVVGVAFAGDDRVVSTSENGTVIVWNILKNETVALNNLFSGRKVFVTALSVCPHATWMAAFGMKSGLITLVDLRQMGQVLYNLRGHGQMVISLSWCPAPINIFPKKPNNHVVEKKLRETLINKRKKTHPSKITSTFLEGFWCKSGIELTEDSNLKLKRVGRNADFHLENLLLERQSLESAELPLDCSQSLVDNTKDPSTSTETISCSVDMCHSTVNTTNIIEEKNNENSLNETEQNLEATNSHKESIIKDQENEEHKEKCKINEENCKINEENCKTNEENCKINEENCKINEENCKTNEENCKINEENCKINEENCKINEENCKTNEENCKINEENCKIENPISAEEEPRKEFLLASSAREPNIYIWRAGTDGRMQTFLTIPSHTTLRKPKSKKHDDFWVSLCWVTPNKLLTSSKNAELLQWNLPKPLQSKQSHVRLHSEHWKALFTIKTPPKYLNEFNFMQEMDINVWTTGVERTICNFNLKLSNFKNYYSTLGGDINCLAGSTLDPYRLALGCQDREVKIWNLGRSDKKCRSFKVFYDGIFGAITALAWHPQNENLLAWGTIEGRIGLTVVLKGKKPKILPHYFKSQIFKLEWGPSDPTSGKHKLFAVSEGKVVIFDPELTNQEPELLKLQNSPVVYTMSWKPDYSIFLISTQAQKFVKLDRNLSNPKVCYIDFRLDSFVWHSEAASNEPSKYSQVFASVTKSGIHVFDLSIQTELPNEQIIAKLNVPNGKINGIQWSPHQASYLIVITSEGVAQVFNVENEQVLSTYINPWIDGLLSVYWSPIDKDCVILGTEQRKIVVFKINEHPPLTASEIKNKRNRINKQQQYEFYDGINNNCGKAKEENKEGESKKKSVILPFFYSLKEKTQVADLLRLLNWKTEQEPEHDEEETDILNVYGPYGFDKIFERNLASLKQQGKYNTAITLALFEGDVSSVIKESIEQKRVDPQLIALCPMVSPTLWKTACETYVEQLLEDPKADPLEAVTYLLICHKVEESIDFLCERSMFREAYVLGKTRLGRKSAVVDGILEKWAKHSVYQGNYELAACCFICRADYENGAQWLFRRNDPELLDIAVRLAKLAENDGLCEAIELKKASLTRAFDESDDKAHAETEEKLQGED</sequence>
<dbReference type="Proteomes" id="UP001566132">
    <property type="component" value="Unassembled WGS sequence"/>
</dbReference>
<evidence type="ECO:0000259" key="5">
    <source>
        <dbReference type="Pfam" id="PF23775"/>
    </source>
</evidence>
<keyword evidence="7" id="KW-1185">Reference proteome</keyword>
<dbReference type="SMART" id="SM00320">
    <property type="entry name" value="WD40"/>
    <property type="match status" value="6"/>
</dbReference>
<dbReference type="InterPro" id="IPR001680">
    <property type="entry name" value="WD40_rpt"/>
</dbReference>
<accession>A0ABD1E7H7</accession>
<dbReference type="Pfam" id="PF23774">
    <property type="entry name" value="TPR_GEMI5"/>
    <property type="match status" value="1"/>
</dbReference>
<dbReference type="Pfam" id="PF00400">
    <property type="entry name" value="WD40"/>
    <property type="match status" value="1"/>
</dbReference>
<dbReference type="InterPro" id="IPR019775">
    <property type="entry name" value="WD40_repeat_CS"/>
</dbReference>
<evidence type="ECO:0000313" key="6">
    <source>
        <dbReference type="EMBL" id="KAL1490629.1"/>
    </source>
</evidence>
<feature type="region of interest" description="Disordered" evidence="3">
    <location>
        <begin position="334"/>
        <end position="364"/>
    </location>
</feature>
<dbReference type="SUPFAM" id="SSF50978">
    <property type="entry name" value="WD40 repeat-like"/>
    <property type="match status" value="1"/>
</dbReference>
<dbReference type="InterPro" id="IPR056421">
    <property type="entry name" value="TPR_GEMI5"/>
</dbReference>
<dbReference type="InterPro" id="IPR052640">
    <property type="entry name" value="Gemin-5"/>
</dbReference>
<dbReference type="Gene3D" id="2.130.10.10">
    <property type="entry name" value="YVTN repeat-like/Quinoprotein amine dehydrogenase"/>
    <property type="match status" value="3"/>
</dbReference>
<name>A0ABD1E7H7_HYPHA</name>
<gene>
    <name evidence="6" type="ORF">ABEB36_013290</name>
</gene>
<evidence type="ECO:0008006" key="8">
    <source>
        <dbReference type="Google" id="ProtNLM"/>
    </source>
</evidence>
<dbReference type="EMBL" id="JBDJPC010000010">
    <property type="protein sequence ID" value="KAL1490629.1"/>
    <property type="molecule type" value="Genomic_DNA"/>
</dbReference>
<protein>
    <recommendedName>
        <fullName evidence="8">Gem-associated protein 5</fullName>
    </recommendedName>
</protein>
<feature type="domain" description="Gem-associated protein 5 second beta-propeller" evidence="5">
    <location>
        <begin position="616"/>
        <end position="903"/>
    </location>
</feature>
<organism evidence="6 7">
    <name type="scientific">Hypothenemus hampei</name>
    <name type="common">Coffee berry borer</name>
    <dbReference type="NCBI Taxonomy" id="57062"/>
    <lineage>
        <taxon>Eukaryota</taxon>
        <taxon>Metazoa</taxon>
        <taxon>Ecdysozoa</taxon>
        <taxon>Arthropoda</taxon>
        <taxon>Hexapoda</taxon>
        <taxon>Insecta</taxon>
        <taxon>Pterygota</taxon>
        <taxon>Neoptera</taxon>
        <taxon>Endopterygota</taxon>
        <taxon>Coleoptera</taxon>
        <taxon>Polyphaga</taxon>
        <taxon>Cucujiformia</taxon>
        <taxon>Curculionidae</taxon>
        <taxon>Scolytinae</taxon>
        <taxon>Hypothenemus</taxon>
    </lineage>
</organism>
<keyword evidence="1" id="KW-0853">WD repeat</keyword>
<dbReference type="SUPFAM" id="SSF69322">
    <property type="entry name" value="Tricorn protease domain 2"/>
    <property type="match status" value="1"/>
</dbReference>
<dbReference type="AlphaFoldDB" id="A0ABD1E7H7"/>
<feature type="domain" description="Gem-associated protein 5 TPR" evidence="4">
    <location>
        <begin position="1014"/>
        <end position="1204"/>
    </location>
</feature>
<keyword evidence="2" id="KW-0677">Repeat</keyword>
<dbReference type="PROSITE" id="PS00678">
    <property type="entry name" value="WD_REPEATS_1"/>
    <property type="match status" value="1"/>
</dbReference>
<reference evidence="6 7" key="1">
    <citation type="submission" date="2024-05" db="EMBL/GenBank/DDBJ databases">
        <title>Genetic variation in Jamaican populations of the coffee berry borer (Hypothenemus hampei).</title>
        <authorList>
            <person name="Errbii M."/>
            <person name="Myrie A."/>
        </authorList>
    </citation>
    <scope>NUCLEOTIDE SEQUENCE [LARGE SCALE GENOMIC DNA]</scope>
    <source>
        <strain evidence="6">JA-Hopewell-2020-01-JO</strain>
        <tissue evidence="6">Whole body</tissue>
    </source>
</reference>